<organism evidence="2 3">
    <name type="scientific">Lophiotrema nucula</name>
    <dbReference type="NCBI Taxonomy" id="690887"/>
    <lineage>
        <taxon>Eukaryota</taxon>
        <taxon>Fungi</taxon>
        <taxon>Dikarya</taxon>
        <taxon>Ascomycota</taxon>
        <taxon>Pezizomycotina</taxon>
        <taxon>Dothideomycetes</taxon>
        <taxon>Pleosporomycetidae</taxon>
        <taxon>Pleosporales</taxon>
        <taxon>Lophiotremataceae</taxon>
        <taxon>Lophiotrema</taxon>
    </lineage>
</organism>
<feature type="region of interest" description="Disordered" evidence="1">
    <location>
        <begin position="52"/>
        <end position="84"/>
    </location>
</feature>
<protein>
    <submittedName>
        <fullName evidence="2">Uncharacterized protein</fullName>
    </submittedName>
</protein>
<reference evidence="2" key="1">
    <citation type="journal article" date="2020" name="Stud. Mycol.">
        <title>101 Dothideomycetes genomes: a test case for predicting lifestyles and emergence of pathogens.</title>
        <authorList>
            <person name="Haridas S."/>
            <person name="Albert R."/>
            <person name="Binder M."/>
            <person name="Bloem J."/>
            <person name="Labutti K."/>
            <person name="Salamov A."/>
            <person name="Andreopoulos B."/>
            <person name="Baker S."/>
            <person name="Barry K."/>
            <person name="Bills G."/>
            <person name="Bluhm B."/>
            <person name="Cannon C."/>
            <person name="Castanera R."/>
            <person name="Culley D."/>
            <person name="Daum C."/>
            <person name="Ezra D."/>
            <person name="Gonzalez J."/>
            <person name="Henrissat B."/>
            <person name="Kuo A."/>
            <person name="Liang C."/>
            <person name="Lipzen A."/>
            <person name="Lutzoni F."/>
            <person name="Magnuson J."/>
            <person name="Mondo S."/>
            <person name="Nolan M."/>
            <person name="Ohm R."/>
            <person name="Pangilinan J."/>
            <person name="Park H.-J."/>
            <person name="Ramirez L."/>
            <person name="Alfaro M."/>
            <person name="Sun H."/>
            <person name="Tritt A."/>
            <person name="Yoshinaga Y."/>
            <person name="Zwiers L.-H."/>
            <person name="Turgeon B."/>
            <person name="Goodwin S."/>
            <person name="Spatafora J."/>
            <person name="Crous P."/>
            <person name="Grigoriev I."/>
        </authorList>
    </citation>
    <scope>NUCLEOTIDE SEQUENCE</scope>
    <source>
        <strain evidence="2">CBS 627.86</strain>
    </source>
</reference>
<evidence type="ECO:0000256" key="1">
    <source>
        <dbReference type="SAM" id="MobiDB-lite"/>
    </source>
</evidence>
<evidence type="ECO:0000313" key="3">
    <source>
        <dbReference type="Proteomes" id="UP000799770"/>
    </source>
</evidence>
<sequence length="159" mass="17793">MEVKPFRDAPPQPRDVIQEQNVRVLLSQPLVGPMVVFMGSLPCRATTRSHWSAANTTSAENRPASALPWRTPNPPVSSLLSTRPPPRFEQRIAATLRCLPAVVRDLASHEGRRAVAMSWPSVSRYRLLTLELRRSRVDRTTRGAATRWHRSDGPPGTSR</sequence>
<keyword evidence="3" id="KW-1185">Reference proteome</keyword>
<proteinExistence type="predicted"/>
<feature type="region of interest" description="Disordered" evidence="1">
    <location>
        <begin position="139"/>
        <end position="159"/>
    </location>
</feature>
<dbReference type="Proteomes" id="UP000799770">
    <property type="component" value="Unassembled WGS sequence"/>
</dbReference>
<dbReference type="AlphaFoldDB" id="A0A6A5YK55"/>
<dbReference type="EMBL" id="ML977360">
    <property type="protein sequence ID" value="KAF2106717.1"/>
    <property type="molecule type" value="Genomic_DNA"/>
</dbReference>
<evidence type="ECO:0000313" key="2">
    <source>
        <dbReference type="EMBL" id="KAF2106717.1"/>
    </source>
</evidence>
<accession>A0A6A5YK55</accession>
<gene>
    <name evidence="2" type="ORF">BDV96DRAFT_329352</name>
</gene>
<name>A0A6A5YK55_9PLEO</name>